<evidence type="ECO:0000313" key="8">
    <source>
        <dbReference type="EMBL" id="NOU92218.1"/>
    </source>
</evidence>
<dbReference type="InterPro" id="IPR051260">
    <property type="entry name" value="Diverse_substr_monoxygenases"/>
</dbReference>
<keyword evidence="2 6" id="KW-0288">FMN</keyword>
<feature type="binding site" evidence="6">
    <location>
        <position position="221"/>
    </location>
    <ligand>
        <name>FMN</name>
        <dbReference type="ChEBI" id="CHEBI:58210"/>
    </ligand>
</feature>
<dbReference type="InterPro" id="IPR036661">
    <property type="entry name" value="Luciferase-like_sf"/>
</dbReference>
<proteinExistence type="inferred from homology"/>
<keyword evidence="3 8" id="KW-0560">Oxidoreductase</keyword>
<dbReference type="PIRSF" id="PIRSF000337">
    <property type="entry name" value="NTA_MOA"/>
    <property type="match status" value="1"/>
</dbReference>
<keyword evidence="9" id="KW-1185">Reference proteome</keyword>
<evidence type="ECO:0000256" key="6">
    <source>
        <dbReference type="PIRSR" id="PIRSR000337-1"/>
    </source>
</evidence>
<dbReference type="Gene3D" id="3.20.20.30">
    <property type="entry name" value="Luciferase-like domain"/>
    <property type="match status" value="1"/>
</dbReference>
<evidence type="ECO:0000256" key="2">
    <source>
        <dbReference type="ARBA" id="ARBA00022643"/>
    </source>
</evidence>
<dbReference type="CDD" id="cd01095">
    <property type="entry name" value="Nitrilotriacetate_monoxgenase"/>
    <property type="match status" value="1"/>
</dbReference>
<dbReference type="PANTHER" id="PTHR30011:SF16">
    <property type="entry name" value="C2H2 FINGER DOMAIN TRANSCRIPTION FACTOR (EUROFUNG)-RELATED"/>
    <property type="match status" value="1"/>
</dbReference>
<dbReference type="InterPro" id="IPR016215">
    <property type="entry name" value="NTA_MOA"/>
</dbReference>
<dbReference type="InterPro" id="IPR011251">
    <property type="entry name" value="Luciferase-like_dom"/>
</dbReference>
<accession>A0A972GKX2</accession>
<feature type="binding site" evidence="6">
    <location>
        <position position="222"/>
    </location>
    <ligand>
        <name>FMN</name>
        <dbReference type="ChEBI" id="CHEBI:58210"/>
    </ligand>
</feature>
<dbReference type="RefSeq" id="WP_171650401.1">
    <property type="nucleotide sequence ID" value="NZ_WHOD01000013.1"/>
</dbReference>
<comment type="caution">
    <text evidence="8">The sequence shown here is derived from an EMBL/GenBank/DDBJ whole genome shotgun (WGS) entry which is preliminary data.</text>
</comment>
<evidence type="ECO:0000256" key="5">
    <source>
        <dbReference type="ARBA" id="ARBA00033748"/>
    </source>
</evidence>
<feature type="binding site" evidence="6">
    <location>
        <position position="97"/>
    </location>
    <ligand>
        <name>FMN</name>
        <dbReference type="ChEBI" id="CHEBI:58210"/>
    </ligand>
</feature>
<keyword evidence="1 6" id="KW-0285">Flavoprotein</keyword>
<gene>
    <name evidence="8" type="ORF">GC093_03070</name>
</gene>
<reference evidence="8" key="1">
    <citation type="submission" date="2019-10" db="EMBL/GenBank/DDBJ databases">
        <title>Description of Paenibacillus glebae sp. nov.</title>
        <authorList>
            <person name="Carlier A."/>
            <person name="Qi S."/>
        </authorList>
    </citation>
    <scope>NUCLEOTIDE SEQUENCE</scope>
    <source>
        <strain evidence="8">LMG 31456</strain>
    </source>
</reference>
<dbReference type="AlphaFoldDB" id="A0A972GKX2"/>
<evidence type="ECO:0000259" key="7">
    <source>
        <dbReference type="Pfam" id="PF00296"/>
    </source>
</evidence>
<dbReference type="SUPFAM" id="SSF51679">
    <property type="entry name" value="Bacterial luciferase-like"/>
    <property type="match status" value="1"/>
</dbReference>
<organism evidence="8 9">
    <name type="scientific">Paenibacillus foliorum</name>
    <dbReference type="NCBI Taxonomy" id="2654974"/>
    <lineage>
        <taxon>Bacteria</taxon>
        <taxon>Bacillati</taxon>
        <taxon>Bacillota</taxon>
        <taxon>Bacilli</taxon>
        <taxon>Bacillales</taxon>
        <taxon>Paenibacillaceae</taxon>
        <taxon>Paenibacillus</taxon>
    </lineage>
</organism>
<dbReference type="GO" id="GO:0004497">
    <property type="term" value="F:monooxygenase activity"/>
    <property type="evidence" value="ECO:0007669"/>
    <property type="project" value="UniProtKB-KW"/>
</dbReference>
<protein>
    <submittedName>
        <fullName evidence="8">NtaA/DmoA family FMN-dependent monooxygenase</fullName>
        <ecNumber evidence="8">1.14.-.-</ecNumber>
    </submittedName>
</protein>
<feature type="binding site" evidence="6">
    <location>
        <position position="151"/>
    </location>
    <ligand>
        <name>FMN</name>
        <dbReference type="ChEBI" id="CHEBI:58210"/>
    </ligand>
</feature>
<evidence type="ECO:0000256" key="3">
    <source>
        <dbReference type="ARBA" id="ARBA00023002"/>
    </source>
</evidence>
<dbReference type="EMBL" id="WHOD01000013">
    <property type="protein sequence ID" value="NOU92218.1"/>
    <property type="molecule type" value="Genomic_DNA"/>
</dbReference>
<evidence type="ECO:0000256" key="4">
    <source>
        <dbReference type="ARBA" id="ARBA00023033"/>
    </source>
</evidence>
<feature type="binding site" evidence="6">
    <location>
        <position position="59"/>
    </location>
    <ligand>
        <name>FMN</name>
        <dbReference type="ChEBI" id="CHEBI:58210"/>
    </ligand>
</feature>
<dbReference type="EC" id="1.14.-.-" evidence="8"/>
<evidence type="ECO:0000313" key="9">
    <source>
        <dbReference type="Proteomes" id="UP000641588"/>
    </source>
</evidence>
<name>A0A972GKX2_9BACL</name>
<dbReference type="Proteomes" id="UP000641588">
    <property type="component" value="Unassembled WGS sequence"/>
</dbReference>
<feature type="binding site" evidence="6">
    <location>
        <position position="147"/>
    </location>
    <ligand>
        <name>FMN</name>
        <dbReference type="ChEBI" id="CHEBI:58210"/>
    </ligand>
</feature>
<dbReference type="NCBIfam" id="TIGR03860">
    <property type="entry name" value="FMN_nitrolo"/>
    <property type="match status" value="1"/>
</dbReference>
<feature type="domain" description="Luciferase-like" evidence="7">
    <location>
        <begin position="26"/>
        <end position="384"/>
    </location>
</feature>
<comment type="similarity">
    <text evidence="5">Belongs to the NtaA/SnaA/DszA monooxygenase family.</text>
</comment>
<dbReference type="Pfam" id="PF00296">
    <property type="entry name" value="Bac_luciferase"/>
    <property type="match status" value="1"/>
</dbReference>
<dbReference type="PANTHER" id="PTHR30011">
    <property type="entry name" value="ALKANESULFONATE MONOOXYGENASE-RELATED"/>
    <property type="match status" value="1"/>
</dbReference>
<sequence length="453" mass="50865">MSKSDRKLHLNLFMNSMGHHEAAWRHPQSDVNLAADFGHFQRLAQKAEQAKLDSLFFADRLATTLTAAKYGAAGGLEPLTLLAALTVVTKRIGLIATVSTSFNEPFNIARRFASLDHLSGGRAGWNIITSGTDGEARNFNYEHIPEHGNRYERANEFVDVAIKLWDSWEEDALIRDKQTGIYADNSKVHELNHKGTFFSVKGPLNVTRSPQGRPILVQAGSSENGKEFAAQYAEAIFTAQQTFEDARTFYADLKSKLIRYGRSPEHVKILPGICPIIGQTEAEAKDKEAELNELTNPEYSLLQLSNRIGYDLSSYPLDGPLPELPDVEQINGHQSRTQLIRDLAQREQLTIRQLLLRLAGGRGHYTIAGTPMQIADQLEEWFVGGAADGFNIMPQLMNGGLDDFLDYVVPELQRRGLFRTEYNGRTLRDHYGLPYPLNSFRQESKQHEVNRIV</sequence>
<keyword evidence="4 8" id="KW-0503">Monooxygenase</keyword>
<dbReference type="GO" id="GO:0016705">
    <property type="term" value="F:oxidoreductase activity, acting on paired donors, with incorporation or reduction of molecular oxygen"/>
    <property type="evidence" value="ECO:0007669"/>
    <property type="project" value="InterPro"/>
</dbReference>
<evidence type="ECO:0000256" key="1">
    <source>
        <dbReference type="ARBA" id="ARBA00022630"/>
    </source>
</evidence>